<evidence type="ECO:0000313" key="8">
    <source>
        <dbReference type="Proteomes" id="UP000291084"/>
    </source>
</evidence>
<dbReference type="PANTHER" id="PTHR12378">
    <property type="entry name" value="DESUMOYLATING ISOPEPTIDASE"/>
    <property type="match status" value="1"/>
</dbReference>
<dbReference type="OrthoDB" id="412286at2759"/>
<dbReference type="AlphaFoldDB" id="A0A0S3T0C6"/>
<feature type="domain" description="PPPDE" evidence="6">
    <location>
        <begin position="16"/>
        <end position="210"/>
    </location>
</feature>
<dbReference type="PROSITE" id="PS51858">
    <property type="entry name" value="PPPDE"/>
    <property type="match status" value="1"/>
</dbReference>
<keyword evidence="8" id="KW-1185">Reference proteome</keyword>
<dbReference type="EMBL" id="AP015042">
    <property type="protein sequence ID" value="BAT98616.1"/>
    <property type="molecule type" value="Genomic_DNA"/>
</dbReference>
<organism evidence="7 8">
    <name type="scientific">Vigna angularis var. angularis</name>
    <dbReference type="NCBI Taxonomy" id="157739"/>
    <lineage>
        <taxon>Eukaryota</taxon>
        <taxon>Viridiplantae</taxon>
        <taxon>Streptophyta</taxon>
        <taxon>Embryophyta</taxon>
        <taxon>Tracheophyta</taxon>
        <taxon>Spermatophyta</taxon>
        <taxon>Magnoliopsida</taxon>
        <taxon>eudicotyledons</taxon>
        <taxon>Gunneridae</taxon>
        <taxon>Pentapetalae</taxon>
        <taxon>rosids</taxon>
        <taxon>fabids</taxon>
        <taxon>Fabales</taxon>
        <taxon>Fabaceae</taxon>
        <taxon>Papilionoideae</taxon>
        <taxon>50 kb inversion clade</taxon>
        <taxon>NPAAA clade</taxon>
        <taxon>indigoferoid/millettioid clade</taxon>
        <taxon>Phaseoleae</taxon>
        <taxon>Vigna</taxon>
    </lineage>
</organism>
<keyword evidence="3" id="KW-0378">Hydrolase</keyword>
<evidence type="ECO:0000256" key="4">
    <source>
        <dbReference type="SAM" id="MobiDB-lite"/>
    </source>
</evidence>
<evidence type="ECO:0000259" key="6">
    <source>
        <dbReference type="PROSITE" id="PS51858"/>
    </source>
</evidence>
<evidence type="ECO:0000256" key="5">
    <source>
        <dbReference type="SAM" id="Phobius"/>
    </source>
</evidence>
<keyword evidence="5" id="KW-0812">Transmembrane</keyword>
<dbReference type="GO" id="GO:0101005">
    <property type="term" value="F:deubiquitinase activity"/>
    <property type="evidence" value="ECO:0007669"/>
    <property type="project" value="TreeGrafter"/>
</dbReference>
<evidence type="ECO:0000256" key="3">
    <source>
        <dbReference type="ARBA" id="ARBA00022801"/>
    </source>
</evidence>
<feature type="region of interest" description="Disordered" evidence="4">
    <location>
        <begin position="219"/>
        <end position="271"/>
    </location>
</feature>
<comment type="similarity">
    <text evidence="1">Belongs to the DeSI family.</text>
</comment>
<gene>
    <name evidence="7" type="primary">Vigan.09G228300</name>
    <name evidence="7" type="ORF">VIGAN_09228300</name>
</gene>
<evidence type="ECO:0000256" key="2">
    <source>
        <dbReference type="ARBA" id="ARBA00022670"/>
    </source>
</evidence>
<name>A0A0S3T0C6_PHAAN</name>
<dbReference type="GO" id="GO:0016579">
    <property type="term" value="P:protein deubiquitination"/>
    <property type="evidence" value="ECO:0007669"/>
    <property type="project" value="TreeGrafter"/>
</dbReference>
<feature type="compositionally biased region" description="Basic residues" evidence="4">
    <location>
        <begin position="247"/>
        <end position="257"/>
    </location>
</feature>
<dbReference type="Proteomes" id="UP000291084">
    <property type="component" value="Chromosome 9"/>
</dbReference>
<dbReference type="InterPro" id="IPR042266">
    <property type="entry name" value="PPPDE_sf"/>
</dbReference>
<dbReference type="InterPro" id="IPR008580">
    <property type="entry name" value="PPPDE_dom"/>
</dbReference>
<dbReference type="Pfam" id="PF05903">
    <property type="entry name" value="Peptidase_C97"/>
    <property type="match status" value="1"/>
</dbReference>
<keyword evidence="5" id="KW-0472">Membrane</keyword>
<evidence type="ECO:0000313" key="7">
    <source>
        <dbReference type="EMBL" id="BAT98616.1"/>
    </source>
</evidence>
<protein>
    <recommendedName>
        <fullName evidence="6">PPPDE domain-containing protein</fullName>
    </recommendedName>
</protein>
<dbReference type="PANTHER" id="PTHR12378:SF52">
    <property type="entry name" value="F23A5.4 PROTEIN"/>
    <property type="match status" value="1"/>
</dbReference>
<sequence length="271" mass="29952">MLCRKSSKNGVASGSVPVYLNVYDLTPMNGYAYWFGLGVYHSGVQGSFFFSLSHSLSTPFEFPQEPTSDLRSATKKRFMGRSLSSLFYQKLIFILFGCCCGAVHGVEFAFGAHEYPSTGIFEGEPRRCEGFTFRKTILIGKTDMGPGEVKTVMEELASEYRGNAYNLITKNCNHFCNAACLRLTGNPIPSWVNRLARIGFLCNCVLPVTLNSTKVRHHRMEEKPCEGEKEALASEGKKPTSTPSPARGRRGRSRTRRPLPPPSPLIVGSSS</sequence>
<keyword evidence="5" id="KW-1133">Transmembrane helix</keyword>
<dbReference type="GO" id="GO:0006508">
    <property type="term" value="P:proteolysis"/>
    <property type="evidence" value="ECO:0007669"/>
    <property type="project" value="UniProtKB-KW"/>
</dbReference>
<dbReference type="SMART" id="SM01179">
    <property type="entry name" value="DUF862"/>
    <property type="match status" value="1"/>
</dbReference>
<reference evidence="7 8" key="1">
    <citation type="journal article" date="2015" name="Sci. Rep.">
        <title>The power of single molecule real-time sequencing technology in the de novo assembly of a eukaryotic genome.</title>
        <authorList>
            <person name="Sakai H."/>
            <person name="Naito K."/>
            <person name="Ogiso-Tanaka E."/>
            <person name="Takahashi Y."/>
            <person name="Iseki K."/>
            <person name="Muto C."/>
            <person name="Satou K."/>
            <person name="Teruya K."/>
            <person name="Shiroma A."/>
            <person name="Shimoji M."/>
            <person name="Hirano T."/>
            <person name="Itoh T."/>
            <person name="Kaga A."/>
            <person name="Tomooka N."/>
        </authorList>
    </citation>
    <scope>NUCLEOTIDE SEQUENCE [LARGE SCALE GENOMIC DNA]</scope>
    <source>
        <strain evidence="8">cv. Shumari</strain>
    </source>
</reference>
<evidence type="ECO:0000256" key="1">
    <source>
        <dbReference type="ARBA" id="ARBA00008140"/>
    </source>
</evidence>
<keyword evidence="2" id="KW-0645">Protease</keyword>
<dbReference type="Gene3D" id="3.90.1720.30">
    <property type="entry name" value="PPPDE domains"/>
    <property type="match status" value="1"/>
</dbReference>
<feature type="compositionally biased region" description="Basic and acidic residues" evidence="4">
    <location>
        <begin position="219"/>
        <end position="238"/>
    </location>
</feature>
<proteinExistence type="inferred from homology"/>
<accession>A0A0S3T0C6</accession>
<feature type="transmembrane region" description="Helical" evidence="5">
    <location>
        <begin position="86"/>
        <end position="106"/>
    </location>
</feature>